<proteinExistence type="predicted"/>
<accession>D6WYD2</accession>
<dbReference type="PANTHER" id="PTHR47326">
    <property type="entry name" value="TRANSPOSABLE ELEMENT TC3 TRANSPOSASE-LIKE PROTEIN"/>
    <property type="match status" value="1"/>
</dbReference>
<dbReference type="HOGENOM" id="CLU_1940824_0_0_1"/>
<keyword evidence="2" id="KW-1185">Reference proteome</keyword>
<sequence length="130" mass="15309">MIDDGTFEIAIYTRMRGLDMRLREFDDLRLPGLTGRRPRTVRTPQVKEQILDMVEENPEEAPETMENGSIPQLVAQILEDPHFTSRVLWTDKAHFSRDGVFNQNNLHCYGFEDPYFRRENHVQDRFAVNV</sequence>
<gene>
    <name evidence="1" type="primary">GLEAN_06073</name>
    <name evidence="1" type="ORF">TcasGA2_TC006073</name>
</gene>
<dbReference type="AlphaFoldDB" id="D6WYD2"/>
<dbReference type="PANTHER" id="PTHR47326:SF1">
    <property type="entry name" value="HTH PSQ-TYPE DOMAIN-CONTAINING PROTEIN"/>
    <property type="match status" value="1"/>
</dbReference>
<evidence type="ECO:0000313" key="2">
    <source>
        <dbReference type="Proteomes" id="UP000007266"/>
    </source>
</evidence>
<reference evidence="1 2" key="1">
    <citation type="journal article" date="2008" name="Nature">
        <title>The genome of the model beetle and pest Tribolium castaneum.</title>
        <authorList>
            <consortium name="Tribolium Genome Sequencing Consortium"/>
            <person name="Richards S."/>
            <person name="Gibbs R.A."/>
            <person name="Weinstock G.M."/>
            <person name="Brown S.J."/>
            <person name="Denell R."/>
            <person name="Beeman R.W."/>
            <person name="Gibbs R."/>
            <person name="Beeman R.W."/>
            <person name="Brown S.J."/>
            <person name="Bucher G."/>
            <person name="Friedrich M."/>
            <person name="Grimmelikhuijzen C.J."/>
            <person name="Klingler M."/>
            <person name="Lorenzen M."/>
            <person name="Richards S."/>
            <person name="Roth S."/>
            <person name="Schroder R."/>
            <person name="Tautz D."/>
            <person name="Zdobnov E.M."/>
            <person name="Muzny D."/>
            <person name="Gibbs R.A."/>
            <person name="Weinstock G.M."/>
            <person name="Attaway T."/>
            <person name="Bell S."/>
            <person name="Buhay C.J."/>
            <person name="Chandrabose M.N."/>
            <person name="Chavez D."/>
            <person name="Clerk-Blankenburg K.P."/>
            <person name="Cree A."/>
            <person name="Dao M."/>
            <person name="Davis C."/>
            <person name="Chacko J."/>
            <person name="Dinh H."/>
            <person name="Dugan-Rocha S."/>
            <person name="Fowler G."/>
            <person name="Garner T.T."/>
            <person name="Garnes J."/>
            <person name="Gnirke A."/>
            <person name="Hawes A."/>
            <person name="Hernandez J."/>
            <person name="Hines S."/>
            <person name="Holder M."/>
            <person name="Hume J."/>
            <person name="Jhangiani S.N."/>
            <person name="Joshi V."/>
            <person name="Khan Z.M."/>
            <person name="Jackson L."/>
            <person name="Kovar C."/>
            <person name="Kowis A."/>
            <person name="Lee S."/>
            <person name="Lewis L.R."/>
            <person name="Margolis J."/>
            <person name="Morgan M."/>
            <person name="Nazareth L.V."/>
            <person name="Nguyen N."/>
            <person name="Okwuonu G."/>
            <person name="Parker D."/>
            <person name="Richards S."/>
            <person name="Ruiz S.J."/>
            <person name="Santibanez J."/>
            <person name="Savard J."/>
            <person name="Scherer S.E."/>
            <person name="Schneider B."/>
            <person name="Sodergren E."/>
            <person name="Tautz D."/>
            <person name="Vattahil S."/>
            <person name="Villasana D."/>
            <person name="White C.S."/>
            <person name="Wright R."/>
            <person name="Park Y."/>
            <person name="Beeman R.W."/>
            <person name="Lord J."/>
            <person name="Oppert B."/>
            <person name="Lorenzen M."/>
            <person name="Brown S."/>
            <person name="Wang L."/>
            <person name="Savard J."/>
            <person name="Tautz D."/>
            <person name="Richards S."/>
            <person name="Weinstock G."/>
            <person name="Gibbs R.A."/>
            <person name="Liu Y."/>
            <person name="Worley K."/>
            <person name="Weinstock G."/>
            <person name="Elsik C.G."/>
            <person name="Reese J.T."/>
            <person name="Elhaik E."/>
            <person name="Landan G."/>
            <person name="Graur D."/>
            <person name="Arensburger P."/>
            <person name="Atkinson P."/>
            <person name="Beeman R.W."/>
            <person name="Beidler J."/>
            <person name="Brown S.J."/>
            <person name="Demuth J.P."/>
            <person name="Drury D.W."/>
            <person name="Du Y.Z."/>
            <person name="Fujiwara H."/>
            <person name="Lorenzen M."/>
            <person name="Maselli V."/>
            <person name="Osanai M."/>
            <person name="Park Y."/>
            <person name="Robertson H.M."/>
            <person name="Tu Z."/>
            <person name="Wang J.J."/>
            <person name="Wang S."/>
            <person name="Richards S."/>
            <person name="Song H."/>
            <person name="Zhang L."/>
            <person name="Sodergren E."/>
            <person name="Werner D."/>
            <person name="Stanke M."/>
            <person name="Morgenstern B."/>
            <person name="Solovyev V."/>
            <person name="Kosarev P."/>
            <person name="Brown G."/>
            <person name="Chen H.C."/>
            <person name="Ermolaeva O."/>
            <person name="Hlavina W."/>
            <person name="Kapustin Y."/>
            <person name="Kiryutin B."/>
            <person name="Kitts P."/>
            <person name="Maglott D."/>
            <person name="Pruitt K."/>
            <person name="Sapojnikov V."/>
            <person name="Souvorov A."/>
            <person name="Mackey A.J."/>
            <person name="Waterhouse R.M."/>
            <person name="Wyder S."/>
            <person name="Zdobnov E.M."/>
            <person name="Zdobnov E.M."/>
            <person name="Wyder S."/>
            <person name="Kriventseva E.V."/>
            <person name="Kadowaki T."/>
            <person name="Bork P."/>
            <person name="Aranda M."/>
            <person name="Bao R."/>
            <person name="Beermann A."/>
            <person name="Berns N."/>
            <person name="Bolognesi R."/>
            <person name="Bonneton F."/>
            <person name="Bopp D."/>
            <person name="Brown S.J."/>
            <person name="Bucher G."/>
            <person name="Butts T."/>
            <person name="Chaumot A."/>
            <person name="Denell R.E."/>
            <person name="Ferrier D.E."/>
            <person name="Friedrich M."/>
            <person name="Gordon C.M."/>
            <person name="Jindra M."/>
            <person name="Klingler M."/>
            <person name="Lan Q."/>
            <person name="Lattorff H.M."/>
            <person name="Laudet V."/>
            <person name="von Levetsow C."/>
            <person name="Liu Z."/>
            <person name="Lutz R."/>
            <person name="Lynch J.A."/>
            <person name="da Fonseca R.N."/>
            <person name="Posnien N."/>
            <person name="Reuter R."/>
            <person name="Roth S."/>
            <person name="Savard J."/>
            <person name="Schinko J.B."/>
            <person name="Schmitt C."/>
            <person name="Schoppmeier M."/>
            <person name="Schroder R."/>
            <person name="Shippy T.D."/>
            <person name="Simonnet F."/>
            <person name="Marques-Souza H."/>
            <person name="Tautz D."/>
            <person name="Tomoyasu Y."/>
            <person name="Trauner J."/>
            <person name="Van der Zee M."/>
            <person name="Vervoort M."/>
            <person name="Wittkopp N."/>
            <person name="Wimmer E.A."/>
            <person name="Yang X."/>
            <person name="Jones A.K."/>
            <person name="Sattelle D.B."/>
            <person name="Ebert P.R."/>
            <person name="Nelson D."/>
            <person name="Scott J.G."/>
            <person name="Beeman R.W."/>
            <person name="Muthukrishnan S."/>
            <person name="Kramer K.J."/>
            <person name="Arakane Y."/>
            <person name="Beeman R.W."/>
            <person name="Zhu Q."/>
            <person name="Hogenkamp D."/>
            <person name="Dixit R."/>
            <person name="Oppert B."/>
            <person name="Jiang H."/>
            <person name="Zou Z."/>
            <person name="Marshall J."/>
            <person name="Elpidina E."/>
            <person name="Vinokurov K."/>
            <person name="Oppert C."/>
            <person name="Zou Z."/>
            <person name="Evans J."/>
            <person name="Lu Z."/>
            <person name="Zhao P."/>
            <person name="Sumathipala N."/>
            <person name="Altincicek B."/>
            <person name="Vilcinskas A."/>
            <person name="Williams M."/>
            <person name="Hultmark D."/>
            <person name="Hetru C."/>
            <person name="Jiang H."/>
            <person name="Grimmelikhuijzen C.J."/>
            <person name="Hauser F."/>
            <person name="Cazzamali G."/>
            <person name="Williamson M."/>
            <person name="Park Y."/>
            <person name="Li B."/>
            <person name="Tanaka Y."/>
            <person name="Predel R."/>
            <person name="Neupert S."/>
            <person name="Schachtner J."/>
            <person name="Verleyen P."/>
            <person name="Raible F."/>
            <person name="Bork P."/>
            <person name="Friedrich M."/>
            <person name="Walden K.K."/>
            <person name="Robertson H.M."/>
            <person name="Angeli S."/>
            <person name="Foret S."/>
            <person name="Bucher G."/>
            <person name="Schuetz S."/>
            <person name="Maleszka R."/>
            <person name="Wimmer E.A."/>
            <person name="Beeman R.W."/>
            <person name="Lorenzen M."/>
            <person name="Tomoyasu Y."/>
            <person name="Miller S.C."/>
            <person name="Grossmann D."/>
            <person name="Bucher G."/>
        </authorList>
    </citation>
    <scope>NUCLEOTIDE SEQUENCE [LARGE SCALE GENOMIC DNA]</scope>
    <source>
        <strain evidence="1 2">Georgia GA2</strain>
    </source>
</reference>
<reference evidence="1 2" key="2">
    <citation type="journal article" date="2010" name="Nucleic Acids Res.">
        <title>BeetleBase in 2010: revisions to provide comprehensive genomic information for Tribolium castaneum.</title>
        <authorList>
            <person name="Kim H.S."/>
            <person name="Murphy T."/>
            <person name="Xia J."/>
            <person name="Caragea D."/>
            <person name="Park Y."/>
            <person name="Beeman R.W."/>
            <person name="Lorenzen M.D."/>
            <person name="Butcher S."/>
            <person name="Manak J.R."/>
            <person name="Brown S.J."/>
        </authorList>
    </citation>
    <scope>GENOME REANNOTATION</scope>
    <source>
        <strain evidence="1 2">Georgia GA2</strain>
    </source>
</reference>
<protein>
    <submittedName>
        <fullName evidence="1">Uncharacterized protein</fullName>
    </submittedName>
</protein>
<name>D6WYD2_TRICA</name>
<dbReference type="Proteomes" id="UP000007266">
    <property type="component" value="Linkage group 8"/>
</dbReference>
<dbReference type="EMBL" id="KQ971357">
    <property type="protein sequence ID" value="EFA08426.1"/>
    <property type="molecule type" value="Genomic_DNA"/>
</dbReference>
<dbReference type="PhylomeDB" id="D6WYD2"/>
<dbReference type="InParanoid" id="D6WYD2"/>
<organism evidence="1 2">
    <name type="scientific">Tribolium castaneum</name>
    <name type="common">Red flour beetle</name>
    <dbReference type="NCBI Taxonomy" id="7070"/>
    <lineage>
        <taxon>Eukaryota</taxon>
        <taxon>Metazoa</taxon>
        <taxon>Ecdysozoa</taxon>
        <taxon>Arthropoda</taxon>
        <taxon>Hexapoda</taxon>
        <taxon>Insecta</taxon>
        <taxon>Pterygota</taxon>
        <taxon>Neoptera</taxon>
        <taxon>Endopterygota</taxon>
        <taxon>Coleoptera</taxon>
        <taxon>Polyphaga</taxon>
        <taxon>Cucujiformia</taxon>
        <taxon>Tenebrionidae</taxon>
        <taxon>Tenebrionidae incertae sedis</taxon>
        <taxon>Tribolium</taxon>
    </lineage>
</organism>
<evidence type="ECO:0000313" key="1">
    <source>
        <dbReference type="EMBL" id="EFA08426.1"/>
    </source>
</evidence>